<dbReference type="EMBL" id="BAABKN010000024">
    <property type="protein sequence ID" value="GAA4750232.1"/>
    <property type="molecule type" value="Genomic_DNA"/>
</dbReference>
<dbReference type="PANTHER" id="PTHR43776:SF7">
    <property type="entry name" value="D,D-DIPEPTIDE TRANSPORT ATP-BINDING PROTEIN DDPF-RELATED"/>
    <property type="match status" value="1"/>
</dbReference>
<evidence type="ECO:0000256" key="2">
    <source>
        <dbReference type="ARBA" id="ARBA00022448"/>
    </source>
</evidence>
<feature type="region of interest" description="Disordered" evidence="5">
    <location>
        <begin position="251"/>
        <end position="292"/>
    </location>
</feature>
<dbReference type="PROSITE" id="PS00211">
    <property type="entry name" value="ABC_TRANSPORTER_1"/>
    <property type="match status" value="1"/>
</dbReference>
<dbReference type="InterPro" id="IPR027417">
    <property type="entry name" value="P-loop_NTPase"/>
</dbReference>
<evidence type="ECO:0000256" key="1">
    <source>
        <dbReference type="ARBA" id="ARBA00005417"/>
    </source>
</evidence>
<dbReference type="InterPro" id="IPR017871">
    <property type="entry name" value="ABC_transporter-like_CS"/>
</dbReference>
<dbReference type="Proteomes" id="UP001499882">
    <property type="component" value="Unassembled WGS sequence"/>
</dbReference>
<keyword evidence="3" id="KW-0547">Nucleotide-binding</keyword>
<dbReference type="PROSITE" id="PS50893">
    <property type="entry name" value="ABC_TRANSPORTER_2"/>
    <property type="match status" value="1"/>
</dbReference>
<keyword evidence="4" id="KW-0067">ATP-binding</keyword>
<evidence type="ECO:0000256" key="4">
    <source>
        <dbReference type="ARBA" id="ARBA00022840"/>
    </source>
</evidence>
<reference evidence="8" key="1">
    <citation type="journal article" date="2019" name="Int. J. Syst. Evol. Microbiol.">
        <title>The Global Catalogue of Microorganisms (GCM) 10K type strain sequencing project: providing services to taxonomists for standard genome sequencing and annotation.</title>
        <authorList>
            <consortium name="The Broad Institute Genomics Platform"/>
            <consortium name="The Broad Institute Genome Sequencing Center for Infectious Disease"/>
            <person name="Wu L."/>
            <person name="Ma J."/>
        </authorList>
    </citation>
    <scope>NUCLEOTIDE SEQUENCE [LARGE SCALE GENOMIC DNA]</scope>
    <source>
        <strain evidence="8">JCM 18532</strain>
    </source>
</reference>
<comment type="caution">
    <text evidence="7">The sequence shown here is derived from an EMBL/GenBank/DDBJ whole genome shotgun (WGS) entry which is preliminary data.</text>
</comment>
<feature type="domain" description="ABC transporter" evidence="6">
    <location>
        <begin position="6"/>
        <end position="242"/>
    </location>
</feature>
<dbReference type="PANTHER" id="PTHR43776">
    <property type="entry name" value="TRANSPORT ATP-BINDING PROTEIN"/>
    <property type="match status" value="1"/>
</dbReference>
<evidence type="ECO:0000259" key="6">
    <source>
        <dbReference type="PROSITE" id="PS50893"/>
    </source>
</evidence>
<dbReference type="SUPFAM" id="SSF52540">
    <property type="entry name" value="P-loop containing nucleoside triphosphate hydrolases"/>
    <property type="match status" value="1"/>
</dbReference>
<gene>
    <name evidence="7" type="ORF">GCM10023350_39240</name>
</gene>
<accession>A0ABP8Z9B0</accession>
<keyword evidence="8" id="KW-1185">Reference proteome</keyword>
<evidence type="ECO:0000256" key="3">
    <source>
        <dbReference type="ARBA" id="ARBA00022741"/>
    </source>
</evidence>
<dbReference type="InterPro" id="IPR003593">
    <property type="entry name" value="AAA+_ATPase"/>
</dbReference>
<dbReference type="RefSeq" id="WP_345528652.1">
    <property type="nucleotide sequence ID" value="NZ_BAABKN010000024.1"/>
</dbReference>
<dbReference type="CDD" id="cd03257">
    <property type="entry name" value="ABC_NikE_OppD_transporters"/>
    <property type="match status" value="1"/>
</dbReference>
<sequence>MTALEVRDLSVVYRTGRAEMHAVSGVNLSIGAGRTVGLVGESGSGKSTVAKAIVGLVRPTEGTVLVDGHQIDRSRERLRLLRRRVQMIFQDPNSSLNPRLTVRSTLAEAAALLPRQQRFEVDELIDLVSLPPHLSERFPHELSGGQKQRVAIARALAVRPAVLVADEITASLDVSAQASVLRLLADLQHRLQLSCLFITHDLAVVKHVAHDIVVMRFGEVVERGQALDIVAEPSHEYTKALIAAVPRPFKATGHEPASRRPSMSEGHPLGRLAPRDAVVSPTAPGGSWPSPK</sequence>
<dbReference type="InterPro" id="IPR003439">
    <property type="entry name" value="ABC_transporter-like_ATP-bd"/>
</dbReference>
<evidence type="ECO:0000313" key="7">
    <source>
        <dbReference type="EMBL" id="GAA4750232.1"/>
    </source>
</evidence>
<dbReference type="InterPro" id="IPR050319">
    <property type="entry name" value="ABC_transp_ATP-bind"/>
</dbReference>
<organism evidence="7 8">
    <name type="scientific">Nocardioides endophyticus</name>
    <dbReference type="NCBI Taxonomy" id="1353775"/>
    <lineage>
        <taxon>Bacteria</taxon>
        <taxon>Bacillati</taxon>
        <taxon>Actinomycetota</taxon>
        <taxon>Actinomycetes</taxon>
        <taxon>Propionibacteriales</taxon>
        <taxon>Nocardioidaceae</taxon>
        <taxon>Nocardioides</taxon>
    </lineage>
</organism>
<dbReference type="Pfam" id="PF00005">
    <property type="entry name" value="ABC_tran"/>
    <property type="match status" value="1"/>
</dbReference>
<comment type="similarity">
    <text evidence="1">Belongs to the ABC transporter superfamily.</text>
</comment>
<proteinExistence type="inferred from homology"/>
<dbReference type="Gene3D" id="3.40.50.300">
    <property type="entry name" value="P-loop containing nucleotide triphosphate hydrolases"/>
    <property type="match status" value="1"/>
</dbReference>
<evidence type="ECO:0000256" key="5">
    <source>
        <dbReference type="SAM" id="MobiDB-lite"/>
    </source>
</evidence>
<dbReference type="SMART" id="SM00382">
    <property type="entry name" value="AAA"/>
    <property type="match status" value="1"/>
</dbReference>
<keyword evidence="2" id="KW-0813">Transport</keyword>
<name>A0ABP8Z9B0_9ACTN</name>
<protein>
    <recommendedName>
        <fullName evidence="6">ABC transporter domain-containing protein</fullName>
    </recommendedName>
</protein>
<evidence type="ECO:0000313" key="8">
    <source>
        <dbReference type="Proteomes" id="UP001499882"/>
    </source>
</evidence>